<dbReference type="Gene3D" id="3.40.50.720">
    <property type="entry name" value="NAD(P)-binding Rossmann-like Domain"/>
    <property type="match status" value="1"/>
</dbReference>
<keyword evidence="3" id="KW-0560">Oxidoreductase</keyword>
<dbReference type="PANTHER" id="PTHR48107">
    <property type="entry name" value="NADPH-DEPENDENT ALDEHYDE REDUCTASE-LIKE PROTEIN, CHLOROPLASTIC-RELATED"/>
    <property type="match status" value="1"/>
</dbReference>
<dbReference type="Proteomes" id="UP001320420">
    <property type="component" value="Unassembled WGS sequence"/>
</dbReference>
<dbReference type="PANTHER" id="PTHR48107:SF16">
    <property type="entry name" value="NADPH-DEPENDENT ALDEHYDE REDUCTASE 1, CHLOROPLASTIC"/>
    <property type="match status" value="1"/>
</dbReference>
<dbReference type="InterPro" id="IPR020904">
    <property type="entry name" value="Sc_DH/Rdtase_CS"/>
</dbReference>
<evidence type="ECO:0000256" key="4">
    <source>
        <dbReference type="SAM" id="SignalP"/>
    </source>
</evidence>
<dbReference type="InterPro" id="IPR002347">
    <property type="entry name" value="SDR_fam"/>
</dbReference>
<sequence>MRGLPVLSTLACLLGVCLTQGKEVQLIEPISRFSDKDLSLPPQGFPVLQGDFEVAPDCGEDTYVGHGRLQGLNALITGGDSGIGRSVVIAFLREGANVAINYLPEEEPDAQALADLLEAEGLTFERIPGDLLNETFCAELVNEASARLGGLDIAVLNAGYPGIITGPKWNPIANQSTAQLEQIFRTNVFANFFLTRAVVPLLPRGGSLIFTVSNIPNSPDPGAIDYGASKAAIVYMVRSLAIQLVDQGIRVNGVAPAITYTPFLATAGFSADTIASVAQDYPYGRIEQPGELAPHYVDLADPLHTFTSGTIYAAAGAVPGPF</sequence>
<comment type="similarity">
    <text evidence="1">Belongs to the short-chain dehydrogenases/reductases (SDR) family.</text>
</comment>
<dbReference type="AlphaFoldDB" id="A0AAN9VCJ3"/>
<evidence type="ECO:0000313" key="5">
    <source>
        <dbReference type="EMBL" id="KAK7757628.1"/>
    </source>
</evidence>
<protein>
    <submittedName>
        <fullName evidence="5">Uncharacterized protein</fullName>
    </submittedName>
</protein>
<keyword evidence="2" id="KW-0521">NADP</keyword>
<evidence type="ECO:0000256" key="3">
    <source>
        <dbReference type="ARBA" id="ARBA00023002"/>
    </source>
</evidence>
<name>A0AAN9VCJ3_9PEZI</name>
<keyword evidence="6" id="KW-1185">Reference proteome</keyword>
<keyword evidence="4" id="KW-0732">Signal</keyword>
<proteinExistence type="inferred from homology"/>
<dbReference type="PRINTS" id="PR00081">
    <property type="entry name" value="GDHRDH"/>
</dbReference>
<feature type="chain" id="PRO_5042823996" evidence="4">
    <location>
        <begin position="20"/>
        <end position="322"/>
    </location>
</feature>
<evidence type="ECO:0000313" key="6">
    <source>
        <dbReference type="Proteomes" id="UP001320420"/>
    </source>
</evidence>
<dbReference type="GO" id="GO:0016614">
    <property type="term" value="F:oxidoreductase activity, acting on CH-OH group of donors"/>
    <property type="evidence" value="ECO:0007669"/>
    <property type="project" value="UniProtKB-ARBA"/>
</dbReference>
<dbReference type="PROSITE" id="PS00061">
    <property type="entry name" value="ADH_SHORT"/>
    <property type="match status" value="1"/>
</dbReference>
<dbReference type="SUPFAM" id="SSF51735">
    <property type="entry name" value="NAD(P)-binding Rossmann-fold domains"/>
    <property type="match status" value="1"/>
</dbReference>
<feature type="signal peptide" evidence="4">
    <location>
        <begin position="1"/>
        <end position="19"/>
    </location>
</feature>
<evidence type="ECO:0000256" key="1">
    <source>
        <dbReference type="ARBA" id="ARBA00006484"/>
    </source>
</evidence>
<gene>
    <name evidence="5" type="ORF">SLS62_000004</name>
</gene>
<comment type="caution">
    <text evidence="5">The sequence shown here is derived from an EMBL/GenBank/DDBJ whole genome shotgun (WGS) entry which is preliminary data.</text>
</comment>
<evidence type="ECO:0000256" key="2">
    <source>
        <dbReference type="ARBA" id="ARBA00022857"/>
    </source>
</evidence>
<accession>A0AAN9VCJ3</accession>
<dbReference type="EMBL" id="JAKJXP020000001">
    <property type="protein sequence ID" value="KAK7757628.1"/>
    <property type="molecule type" value="Genomic_DNA"/>
</dbReference>
<reference evidence="5 6" key="1">
    <citation type="submission" date="2024-02" db="EMBL/GenBank/DDBJ databases">
        <title>De novo assembly and annotation of 12 fungi associated with fruit tree decline syndrome in Ontario, Canada.</title>
        <authorList>
            <person name="Sulman M."/>
            <person name="Ellouze W."/>
            <person name="Ilyukhin E."/>
        </authorList>
    </citation>
    <scope>NUCLEOTIDE SEQUENCE [LARGE SCALE GENOMIC DNA]</scope>
    <source>
        <strain evidence="5 6">M11/M66-122</strain>
    </source>
</reference>
<dbReference type="InterPro" id="IPR036291">
    <property type="entry name" value="NAD(P)-bd_dom_sf"/>
</dbReference>
<organism evidence="5 6">
    <name type="scientific">Diatrype stigma</name>
    <dbReference type="NCBI Taxonomy" id="117547"/>
    <lineage>
        <taxon>Eukaryota</taxon>
        <taxon>Fungi</taxon>
        <taxon>Dikarya</taxon>
        <taxon>Ascomycota</taxon>
        <taxon>Pezizomycotina</taxon>
        <taxon>Sordariomycetes</taxon>
        <taxon>Xylariomycetidae</taxon>
        <taxon>Xylariales</taxon>
        <taxon>Diatrypaceae</taxon>
        <taxon>Diatrype</taxon>
    </lineage>
</organism>
<dbReference type="Pfam" id="PF13561">
    <property type="entry name" value="adh_short_C2"/>
    <property type="match status" value="1"/>
</dbReference>